<dbReference type="Gramene" id="PUZ67325">
    <property type="protein sequence ID" value="PUZ67325"/>
    <property type="gene ID" value="GQ55_3G425700"/>
</dbReference>
<evidence type="ECO:0000313" key="10">
    <source>
        <dbReference type="Proteomes" id="UP000244336"/>
    </source>
</evidence>
<protein>
    <recommendedName>
        <fullName evidence="7">CASP-like protein</fullName>
    </recommendedName>
</protein>
<dbReference type="EMBL" id="CM009751">
    <property type="protein sequence ID" value="PUZ67325.1"/>
    <property type="molecule type" value="Genomic_DNA"/>
</dbReference>
<evidence type="ECO:0000256" key="7">
    <source>
        <dbReference type="RuleBase" id="RU361233"/>
    </source>
</evidence>
<keyword evidence="10" id="KW-1185">Reference proteome</keyword>
<comment type="subcellular location">
    <subcellularLocation>
        <location evidence="1 7">Cell membrane</location>
        <topology evidence="1 7">Multi-pass membrane protein</topology>
    </subcellularLocation>
</comment>
<keyword evidence="3 7" id="KW-1003">Cell membrane</keyword>
<dbReference type="PANTHER" id="PTHR36488">
    <property type="entry name" value="CASP-LIKE PROTEIN 1U1"/>
    <property type="match status" value="1"/>
</dbReference>
<accession>A0A2T7EHM7</accession>
<dbReference type="STRING" id="1504633.A0A2T7EHM7"/>
<organism evidence="9 10">
    <name type="scientific">Panicum hallii var. hallii</name>
    <dbReference type="NCBI Taxonomy" id="1504633"/>
    <lineage>
        <taxon>Eukaryota</taxon>
        <taxon>Viridiplantae</taxon>
        <taxon>Streptophyta</taxon>
        <taxon>Embryophyta</taxon>
        <taxon>Tracheophyta</taxon>
        <taxon>Spermatophyta</taxon>
        <taxon>Magnoliopsida</taxon>
        <taxon>Liliopsida</taxon>
        <taxon>Poales</taxon>
        <taxon>Poaceae</taxon>
        <taxon>PACMAD clade</taxon>
        <taxon>Panicoideae</taxon>
        <taxon>Panicodae</taxon>
        <taxon>Paniceae</taxon>
        <taxon>Panicinae</taxon>
        <taxon>Panicum</taxon>
        <taxon>Panicum sect. Panicum</taxon>
    </lineage>
</organism>
<feature type="domain" description="Casparian strip membrane protein" evidence="8">
    <location>
        <begin position="13"/>
        <end position="155"/>
    </location>
</feature>
<evidence type="ECO:0000256" key="2">
    <source>
        <dbReference type="ARBA" id="ARBA00007651"/>
    </source>
</evidence>
<evidence type="ECO:0000256" key="4">
    <source>
        <dbReference type="ARBA" id="ARBA00022692"/>
    </source>
</evidence>
<keyword evidence="6" id="KW-0472">Membrane</keyword>
<comment type="subunit">
    <text evidence="7">Homodimer and heterodimers.</text>
</comment>
<evidence type="ECO:0000256" key="6">
    <source>
        <dbReference type="ARBA" id="ARBA00023136"/>
    </source>
</evidence>
<comment type="similarity">
    <text evidence="2 7">Belongs to the Casparian strip membrane proteins (CASP) family.</text>
</comment>
<keyword evidence="5" id="KW-1133">Transmembrane helix</keyword>
<dbReference type="AlphaFoldDB" id="A0A2T7EHM7"/>
<evidence type="ECO:0000313" key="9">
    <source>
        <dbReference type="EMBL" id="PUZ67325.1"/>
    </source>
</evidence>
<evidence type="ECO:0000256" key="3">
    <source>
        <dbReference type="ARBA" id="ARBA00022475"/>
    </source>
</evidence>
<name>A0A2T7EHM7_9POAL</name>
<evidence type="ECO:0000256" key="5">
    <source>
        <dbReference type="ARBA" id="ARBA00022989"/>
    </source>
</evidence>
<dbReference type="GO" id="GO:0005886">
    <property type="term" value="C:plasma membrane"/>
    <property type="evidence" value="ECO:0007669"/>
    <property type="project" value="UniProtKB-SubCell"/>
</dbReference>
<sequence length="187" mass="19310">MGGGGSSGERVAWEAASLVCRIATAGMSLGSAIMTAASTQCVLRDDGSTAGTVSYSDYGSFKYSALADLLSAVLQMVTIFLEVVGKEKWASTVELIDRLVQALTSTSAALLLAVDDITSCGPPRGRRGGACRSGQTRKFCGRVRESAALSLAAAVTVSACIYTNRLAATVTPAPEKKCNTLTFKLGV</sequence>
<dbReference type="InterPro" id="IPR044173">
    <property type="entry name" value="CASPL"/>
</dbReference>
<dbReference type="InterPro" id="IPR006702">
    <property type="entry name" value="CASP_dom"/>
</dbReference>
<evidence type="ECO:0000259" key="8">
    <source>
        <dbReference type="Pfam" id="PF04535"/>
    </source>
</evidence>
<evidence type="ECO:0000256" key="1">
    <source>
        <dbReference type="ARBA" id="ARBA00004651"/>
    </source>
</evidence>
<dbReference type="Proteomes" id="UP000244336">
    <property type="component" value="Chromosome 3"/>
</dbReference>
<dbReference type="PANTHER" id="PTHR36488:SF9">
    <property type="entry name" value="CASP-LIKE PROTEIN"/>
    <property type="match status" value="1"/>
</dbReference>
<dbReference type="Pfam" id="PF04535">
    <property type="entry name" value="CASP_dom"/>
    <property type="match status" value="1"/>
</dbReference>
<gene>
    <name evidence="9" type="ORF">GQ55_3G425700</name>
</gene>
<reference evidence="9 10" key="1">
    <citation type="submission" date="2018-04" db="EMBL/GenBank/DDBJ databases">
        <title>WGS assembly of Panicum hallii var. hallii HAL2.</title>
        <authorList>
            <person name="Lovell J."/>
            <person name="Jenkins J."/>
            <person name="Lowry D."/>
            <person name="Mamidi S."/>
            <person name="Sreedasyam A."/>
            <person name="Weng X."/>
            <person name="Barry K."/>
            <person name="Bonette J."/>
            <person name="Campitelli B."/>
            <person name="Daum C."/>
            <person name="Gordon S."/>
            <person name="Gould B."/>
            <person name="Lipzen A."/>
            <person name="MacQueen A."/>
            <person name="Palacio-Mejia J."/>
            <person name="Plott C."/>
            <person name="Shakirov E."/>
            <person name="Shu S."/>
            <person name="Yoshinaga Y."/>
            <person name="Zane M."/>
            <person name="Rokhsar D."/>
            <person name="Grimwood J."/>
            <person name="Schmutz J."/>
            <person name="Juenger T."/>
        </authorList>
    </citation>
    <scope>NUCLEOTIDE SEQUENCE [LARGE SCALE GENOMIC DNA]</scope>
    <source>
        <strain evidence="10">cv. HAL2</strain>
    </source>
</reference>
<dbReference type="OrthoDB" id="691576at2759"/>
<keyword evidence="4" id="KW-0812">Transmembrane</keyword>
<proteinExistence type="inferred from homology"/>